<proteinExistence type="predicted"/>
<dbReference type="Proteomes" id="UP000749646">
    <property type="component" value="Unassembled WGS sequence"/>
</dbReference>
<reference evidence="2" key="1">
    <citation type="journal article" date="2020" name="Fungal Divers.">
        <title>Resolving the Mortierellaceae phylogeny through synthesis of multi-gene phylogenetics and phylogenomics.</title>
        <authorList>
            <person name="Vandepol N."/>
            <person name="Liber J."/>
            <person name="Desiro A."/>
            <person name="Na H."/>
            <person name="Kennedy M."/>
            <person name="Barry K."/>
            <person name="Grigoriev I.V."/>
            <person name="Miller A.N."/>
            <person name="O'Donnell K."/>
            <person name="Stajich J.E."/>
            <person name="Bonito G."/>
        </authorList>
    </citation>
    <scope>NUCLEOTIDE SEQUENCE</scope>
    <source>
        <strain evidence="2">MES-2147</strain>
    </source>
</reference>
<dbReference type="EMBL" id="JAAAHW010008368">
    <property type="protein sequence ID" value="KAF9944464.1"/>
    <property type="molecule type" value="Genomic_DNA"/>
</dbReference>
<feature type="region of interest" description="Disordered" evidence="1">
    <location>
        <begin position="234"/>
        <end position="275"/>
    </location>
</feature>
<gene>
    <name evidence="2" type="ORF">BGZ65_012017</name>
</gene>
<comment type="caution">
    <text evidence="2">The sequence shown here is derived from an EMBL/GenBank/DDBJ whole genome shotgun (WGS) entry which is preliminary data.</text>
</comment>
<evidence type="ECO:0000256" key="1">
    <source>
        <dbReference type="SAM" id="MobiDB-lite"/>
    </source>
</evidence>
<evidence type="ECO:0000313" key="3">
    <source>
        <dbReference type="Proteomes" id="UP000749646"/>
    </source>
</evidence>
<protein>
    <submittedName>
        <fullName evidence="2">Uncharacterized protein</fullName>
    </submittedName>
</protein>
<feature type="region of interest" description="Disordered" evidence="1">
    <location>
        <begin position="141"/>
        <end position="162"/>
    </location>
</feature>
<accession>A0A9P6LUY1</accession>
<feature type="compositionally biased region" description="Low complexity" evidence="1">
    <location>
        <begin position="141"/>
        <end position="159"/>
    </location>
</feature>
<dbReference type="OrthoDB" id="2449179at2759"/>
<sequence>MIGNVIPNGTNRHGYPIRSRYDRRRRRDRGSWAARWAGVFLQLGLNRAQVQTRTAQVKQNLDNKVTAIKTYRDNAKQAQTAQSLASVNHKNNRTSHSYQALRTARQNLRTHRRSLVPLEDELRKLRKQSYYWNKVDRAAGSAQTSSASSAAPATNTAPTWDRPQAEDCTLNLDISAFITQINADSNNNLIAFSGTDYGVRTMSETVPQTMNEIMAFINHHASLWVPQRKLKQVPQHRLKQVPQRKLKRVPQRKLKQVRRAPYHRSHPRAPRHIPR</sequence>
<evidence type="ECO:0000313" key="2">
    <source>
        <dbReference type="EMBL" id="KAF9944464.1"/>
    </source>
</evidence>
<dbReference type="AlphaFoldDB" id="A0A9P6LUY1"/>
<keyword evidence="3" id="KW-1185">Reference proteome</keyword>
<name>A0A9P6LUY1_9FUNG</name>
<organism evidence="2 3">
    <name type="scientific">Modicella reniformis</name>
    <dbReference type="NCBI Taxonomy" id="1440133"/>
    <lineage>
        <taxon>Eukaryota</taxon>
        <taxon>Fungi</taxon>
        <taxon>Fungi incertae sedis</taxon>
        <taxon>Mucoromycota</taxon>
        <taxon>Mortierellomycotina</taxon>
        <taxon>Mortierellomycetes</taxon>
        <taxon>Mortierellales</taxon>
        <taxon>Mortierellaceae</taxon>
        <taxon>Modicella</taxon>
    </lineage>
</organism>